<accession>A0ABS4KGB6</accession>
<comment type="caution">
    <text evidence="12">The sequence shown here is derived from an EMBL/GenBank/DDBJ whole genome shotgun (WGS) entry which is preliminary data.</text>
</comment>
<comment type="function">
    <text evidence="1 10">Catalyzes the insertion of molybdate into adenylated molybdopterin with the concomitant release of AMP.</text>
</comment>
<name>A0ABS4KGB6_9FIRM</name>
<evidence type="ECO:0000256" key="6">
    <source>
        <dbReference type="ARBA" id="ARBA00021108"/>
    </source>
</evidence>
<dbReference type="InterPro" id="IPR008284">
    <property type="entry name" value="MoCF_biosynth_CS"/>
</dbReference>
<dbReference type="InterPro" id="IPR036425">
    <property type="entry name" value="MoaB/Mog-like_dom_sf"/>
</dbReference>
<dbReference type="EMBL" id="JAGGLI010000004">
    <property type="protein sequence ID" value="MBP2026822.1"/>
    <property type="molecule type" value="Genomic_DNA"/>
</dbReference>
<evidence type="ECO:0000256" key="4">
    <source>
        <dbReference type="ARBA" id="ARBA00010763"/>
    </source>
</evidence>
<dbReference type="InterPro" id="IPR036688">
    <property type="entry name" value="MoeA_C_domain_IV_sf"/>
</dbReference>
<keyword evidence="8 10" id="KW-0501">Molybdenum cofactor biosynthesis</keyword>
<comment type="pathway">
    <text evidence="3 10">Cofactor biosynthesis; molybdopterin biosynthesis.</text>
</comment>
<dbReference type="Gene3D" id="3.40.980.10">
    <property type="entry name" value="MoaB/Mog-like domain"/>
    <property type="match status" value="1"/>
</dbReference>
<protein>
    <recommendedName>
        <fullName evidence="6 10">Molybdopterin molybdenumtransferase</fullName>
        <ecNumber evidence="5 10">2.10.1.1</ecNumber>
    </recommendedName>
</protein>
<dbReference type="EC" id="2.10.1.1" evidence="5 10"/>
<dbReference type="Pfam" id="PF03454">
    <property type="entry name" value="MoeA_C"/>
    <property type="match status" value="1"/>
</dbReference>
<organism evidence="12 13">
    <name type="scientific">Acetoanaerobium pronyense</name>
    <dbReference type="NCBI Taxonomy" id="1482736"/>
    <lineage>
        <taxon>Bacteria</taxon>
        <taxon>Bacillati</taxon>
        <taxon>Bacillota</taxon>
        <taxon>Clostridia</taxon>
        <taxon>Peptostreptococcales</taxon>
        <taxon>Filifactoraceae</taxon>
        <taxon>Acetoanaerobium</taxon>
    </lineage>
</organism>
<dbReference type="InterPro" id="IPR005111">
    <property type="entry name" value="MoeA_C_domain_IV"/>
</dbReference>
<comment type="cofactor">
    <cofactor evidence="10">
        <name>Mg(2+)</name>
        <dbReference type="ChEBI" id="CHEBI:18420"/>
    </cofactor>
</comment>
<comment type="catalytic activity">
    <reaction evidence="9">
        <text>adenylyl-molybdopterin + molybdate = Mo-molybdopterin + AMP + H(+)</text>
        <dbReference type="Rhea" id="RHEA:35047"/>
        <dbReference type="ChEBI" id="CHEBI:15378"/>
        <dbReference type="ChEBI" id="CHEBI:36264"/>
        <dbReference type="ChEBI" id="CHEBI:62727"/>
        <dbReference type="ChEBI" id="CHEBI:71302"/>
        <dbReference type="ChEBI" id="CHEBI:456215"/>
        <dbReference type="EC" id="2.10.1.1"/>
    </reaction>
</comment>
<dbReference type="Gene3D" id="3.90.105.10">
    <property type="entry name" value="Molybdopterin biosynthesis moea protein, domain 2"/>
    <property type="match status" value="1"/>
</dbReference>
<evidence type="ECO:0000256" key="1">
    <source>
        <dbReference type="ARBA" id="ARBA00002901"/>
    </source>
</evidence>
<reference evidence="12 13" key="1">
    <citation type="submission" date="2021-03" db="EMBL/GenBank/DDBJ databases">
        <title>Genomic Encyclopedia of Type Strains, Phase IV (KMG-IV): sequencing the most valuable type-strain genomes for metagenomic binning, comparative biology and taxonomic classification.</title>
        <authorList>
            <person name="Goeker M."/>
        </authorList>
    </citation>
    <scope>NUCLEOTIDE SEQUENCE [LARGE SCALE GENOMIC DNA]</scope>
    <source>
        <strain evidence="12 13">DSM 27512</strain>
    </source>
</reference>
<evidence type="ECO:0000256" key="9">
    <source>
        <dbReference type="ARBA" id="ARBA00047317"/>
    </source>
</evidence>
<dbReference type="InterPro" id="IPR038987">
    <property type="entry name" value="MoeA-like"/>
</dbReference>
<gene>
    <name evidence="12" type="ORF">J2Z35_000613</name>
</gene>
<dbReference type="Gene3D" id="2.170.190.11">
    <property type="entry name" value="Molybdopterin biosynthesis moea protein, domain 3"/>
    <property type="match status" value="1"/>
</dbReference>
<dbReference type="SUPFAM" id="SSF63882">
    <property type="entry name" value="MoeA N-terminal region -like"/>
    <property type="match status" value="1"/>
</dbReference>
<dbReference type="Gene3D" id="2.40.340.10">
    <property type="entry name" value="MoeA, C-terminal, domain IV"/>
    <property type="match status" value="1"/>
</dbReference>
<dbReference type="CDD" id="cd00887">
    <property type="entry name" value="MoeA"/>
    <property type="match status" value="1"/>
</dbReference>
<comment type="similarity">
    <text evidence="4 10">Belongs to the MoeA family.</text>
</comment>
<dbReference type="Pfam" id="PF00994">
    <property type="entry name" value="MoCF_biosynth"/>
    <property type="match status" value="1"/>
</dbReference>
<comment type="function">
    <text evidence="2">May be involved in the biosynthesis of molybdopterin.</text>
</comment>
<evidence type="ECO:0000313" key="13">
    <source>
        <dbReference type="Proteomes" id="UP001314903"/>
    </source>
</evidence>
<keyword evidence="10" id="KW-0479">Metal-binding</keyword>
<evidence type="ECO:0000313" key="12">
    <source>
        <dbReference type="EMBL" id="MBP2026822.1"/>
    </source>
</evidence>
<dbReference type="InterPro" id="IPR036135">
    <property type="entry name" value="MoeA_linker/N_sf"/>
</dbReference>
<dbReference type="Proteomes" id="UP001314903">
    <property type="component" value="Unassembled WGS sequence"/>
</dbReference>
<evidence type="ECO:0000259" key="11">
    <source>
        <dbReference type="SMART" id="SM00852"/>
    </source>
</evidence>
<dbReference type="SMART" id="SM00852">
    <property type="entry name" value="MoCF_biosynth"/>
    <property type="match status" value="1"/>
</dbReference>
<dbReference type="InterPro" id="IPR001453">
    <property type="entry name" value="MoaB/Mog_dom"/>
</dbReference>
<evidence type="ECO:0000256" key="10">
    <source>
        <dbReference type="RuleBase" id="RU365090"/>
    </source>
</evidence>
<dbReference type="PANTHER" id="PTHR10192">
    <property type="entry name" value="MOLYBDOPTERIN BIOSYNTHESIS PROTEIN"/>
    <property type="match status" value="1"/>
</dbReference>
<dbReference type="PANTHER" id="PTHR10192:SF5">
    <property type="entry name" value="GEPHYRIN"/>
    <property type="match status" value="1"/>
</dbReference>
<evidence type="ECO:0000256" key="5">
    <source>
        <dbReference type="ARBA" id="ARBA00013269"/>
    </source>
</evidence>
<evidence type="ECO:0000256" key="3">
    <source>
        <dbReference type="ARBA" id="ARBA00005046"/>
    </source>
</evidence>
<keyword evidence="13" id="KW-1185">Reference proteome</keyword>
<dbReference type="SUPFAM" id="SSF63867">
    <property type="entry name" value="MoeA C-terminal domain-like"/>
    <property type="match status" value="1"/>
</dbReference>
<dbReference type="RefSeq" id="WP_209659207.1">
    <property type="nucleotide sequence ID" value="NZ_JAGGLI010000004.1"/>
</dbReference>
<dbReference type="InterPro" id="IPR005110">
    <property type="entry name" value="MoeA_linker/N"/>
</dbReference>
<dbReference type="NCBIfam" id="TIGR00177">
    <property type="entry name" value="molyb_syn"/>
    <property type="match status" value="1"/>
</dbReference>
<dbReference type="SUPFAM" id="SSF53218">
    <property type="entry name" value="Molybdenum cofactor biosynthesis proteins"/>
    <property type="match status" value="1"/>
</dbReference>
<sequence>MDFFNTLTYKEVLELIEKKYSDICIESEDINILDSLGRVLSEDIISPEDLPHFNRSTVDGYSVISNDTFGASEAIPSIHKIVEKIEMGKKSKMSLSSGEAAYIPTGAMVPKNSDAVVMIEHSELLSEDEVALYKGVAHLENIIKAGDDISKGAKIIQKGKKIRPQEIAILASVGIDKVKVRKKIKCTIISTGDELIDINEKIEEGKIRDINTYAIEAMLKDCGCEVMSKVVLKDTKSLFEKTLKEAISKSDLVLISGGSSVGDRDHTYDVIKSMGEVFVHGISIKPGKPTILGVSEKTAIVGLPGHPGAAISVFEVVVKAIINKLEKCSAKKRVGVYKISTNVHSAPGKHTIQLVKIEKERAIPILGKSSMISCLSEADGYIEIPMDSEGLYKEQEVNVNFF</sequence>
<keyword evidence="10 12" id="KW-0808">Transferase</keyword>
<keyword evidence="10" id="KW-0460">Magnesium</keyword>
<dbReference type="GO" id="GO:0061599">
    <property type="term" value="F:molybdopterin molybdotransferase activity"/>
    <property type="evidence" value="ECO:0007669"/>
    <property type="project" value="UniProtKB-EC"/>
</dbReference>
<keyword evidence="7 10" id="KW-0500">Molybdenum</keyword>
<evidence type="ECO:0000256" key="8">
    <source>
        <dbReference type="ARBA" id="ARBA00023150"/>
    </source>
</evidence>
<feature type="domain" description="MoaB/Mog" evidence="11">
    <location>
        <begin position="187"/>
        <end position="324"/>
    </location>
</feature>
<proteinExistence type="inferred from homology"/>
<evidence type="ECO:0000256" key="7">
    <source>
        <dbReference type="ARBA" id="ARBA00022505"/>
    </source>
</evidence>
<dbReference type="PROSITE" id="PS01079">
    <property type="entry name" value="MOCF_BIOSYNTHESIS_2"/>
    <property type="match status" value="1"/>
</dbReference>
<evidence type="ECO:0000256" key="2">
    <source>
        <dbReference type="ARBA" id="ARBA00003487"/>
    </source>
</evidence>
<dbReference type="NCBIfam" id="NF045515">
    <property type="entry name" value="Glp_gephyrin"/>
    <property type="match status" value="1"/>
</dbReference>
<dbReference type="Pfam" id="PF03453">
    <property type="entry name" value="MoeA_N"/>
    <property type="match status" value="1"/>
</dbReference>